<accession>A0ABV7P9A5</accession>
<reference evidence="3" key="1">
    <citation type="journal article" date="2019" name="Int. J. Syst. Evol. Microbiol.">
        <title>The Global Catalogue of Microorganisms (GCM) 10K type strain sequencing project: providing services to taxonomists for standard genome sequencing and annotation.</title>
        <authorList>
            <consortium name="The Broad Institute Genomics Platform"/>
            <consortium name="The Broad Institute Genome Sequencing Center for Infectious Disease"/>
            <person name="Wu L."/>
            <person name="Ma J."/>
        </authorList>
    </citation>
    <scope>NUCLEOTIDE SEQUENCE [LARGE SCALE GENOMIC DNA]</scope>
    <source>
        <strain evidence="3">CGMCC 4.7676</strain>
    </source>
</reference>
<feature type="non-terminal residue" evidence="2">
    <location>
        <position position="1"/>
    </location>
</feature>
<dbReference type="RefSeq" id="WP_378246348.1">
    <property type="nucleotide sequence ID" value="NZ_JBHRWK010000101.1"/>
</dbReference>
<feature type="compositionally biased region" description="Polar residues" evidence="1">
    <location>
        <begin position="29"/>
        <end position="38"/>
    </location>
</feature>
<evidence type="ECO:0000256" key="1">
    <source>
        <dbReference type="SAM" id="MobiDB-lite"/>
    </source>
</evidence>
<gene>
    <name evidence="2" type="ORF">ACFOSH_40135</name>
</gene>
<proteinExistence type="predicted"/>
<evidence type="ECO:0000313" key="3">
    <source>
        <dbReference type="Proteomes" id="UP001595645"/>
    </source>
</evidence>
<keyword evidence="3" id="KW-1185">Reference proteome</keyword>
<comment type="caution">
    <text evidence="2">The sequence shown here is derived from an EMBL/GenBank/DDBJ whole genome shotgun (WGS) entry which is preliminary data.</text>
</comment>
<protein>
    <submittedName>
        <fullName evidence="2">Uncharacterized protein</fullName>
    </submittedName>
</protein>
<feature type="region of interest" description="Disordered" evidence="1">
    <location>
        <begin position="1"/>
        <end position="59"/>
    </location>
</feature>
<evidence type="ECO:0000313" key="2">
    <source>
        <dbReference type="EMBL" id="MFC3455678.1"/>
    </source>
</evidence>
<organism evidence="2 3">
    <name type="scientific">Amycolatopsis speibonae</name>
    <dbReference type="NCBI Taxonomy" id="1450224"/>
    <lineage>
        <taxon>Bacteria</taxon>
        <taxon>Bacillati</taxon>
        <taxon>Actinomycetota</taxon>
        <taxon>Actinomycetes</taxon>
        <taxon>Pseudonocardiales</taxon>
        <taxon>Pseudonocardiaceae</taxon>
        <taxon>Amycolatopsis</taxon>
    </lineage>
</organism>
<dbReference type="Proteomes" id="UP001595645">
    <property type="component" value="Unassembled WGS sequence"/>
</dbReference>
<name>A0ABV7P9A5_9PSEU</name>
<feature type="compositionally biased region" description="Polar residues" evidence="1">
    <location>
        <begin position="1"/>
        <end position="13"/>
    </location>
</feature>
<dbReference type="EMBL" id="JBHRWK010000101">
    <property type="protein sequence ID" value="MFC3455678.1"/>
    <property type="molecule type" value="Genomic_DNA"/>
</dbReference>
<sequence length="59" mass="6439">LVFVPSQEQSSQARGHLRTQTHPKHHINTGGSKLTVPNATFGAHLNGTPRLPYPSREPS</sequence>
<feature type="compositionally biased region" description="Basic residues" evidence="1">
    <location>
        <begin position="15"/>
        <end position="27"/>
    </location>
</feature>